<evidence type="ECO:0000313" key="3">
    <source>
        <dbReference type="EMBL" id="VEH69871.1"/>
    </source>
</evidence>
<dbReference type="Pfam" id="PF10708">
    <property type="entry name" value="DUF2510"/>
    <property type="match status" value="1"/>
</dbReference>
<dbReference type="EMBL" id="LR134406">
    <property type="protein sequence ID" value="VEH69871.1"/>
    <property type="molecule type" value="Genomic_DNA"/>
</dbReference>
<dbReference type="OrthoDB" id="5065474at2"/>
<keyword evidence="2" id="KW-0472">Membrane</keyword>
<dbReference type="AlphaFoldDB" id="A0A3N4D5D6"/>
<keyword evidence="2" id="KW-1133">Transmembrane helix</keyword>
<gene>
    <name evidence="3" type="ORF">NCTC12967_01150</name>
</gene>
<proteinExistence type="predicted"/>
<keyword evidence="4" id="KW-1185">Reference proteome</keyword>
<reference evidence="3 4" key="1">
    <citation type="submission" date="2018-12" db="EMBL/GenBank/DDBJ databases">
        <authorList>
            <consortium name="Pathogen Informatics"/>
        </authorList>
    </citation>
    <scope>NUCLEOTIDE SEQUENCE [LARGE SCALE GENOMIC DNA]</scope>
    <source>
        <strain evidence="3 4">NCTC12967</strain>
    </source>
</reference>
<dbReference type="Proteomes" id="UP000273044">
    <property type="component" value="Chromosome"/>
</dbReference>
<evidence type="ECO:0000256" key="1">
    <source>
        <dbReference type="SAM" id="MobiDB-lite"/>
    </source>
</evidence>
<organism evidence="3 4">
    <name type="scientific">Arachnia propionica</name>
    <dbReference type="NCBI Taxonomy" id="1750"/>
    <lineage>
        <taxon>Bacteria</taxon>
        <taxon>Bacillati</taxon>
        <taxon>Actinomycetota</taxon>
        <taxon>Actinomycetes</taxon>
        <taxon>Propionibacteriales</taxon>
        <taxon>Propionibacteriaceae</taxon>
        <taxon>Arachnia</taxon>
    </lineage>
</organism>
<accession>A0A3N4D5D6</accession>
<sequence>MKNMSTPGWYPDPRDDGQERFWSGTEWTAQVRPTETLSGARVHSVMVPPPSPRRSNTVLWGVLTLVLALLGGGSWWLSTAVGPAPATSPSATGPVPHPPASRFPTGHGHDHESSAAPSSPAATQDPGSLKVGDVLRGTPDCPNTATDSTGALGEDGRITSAGGLSFPAIAGFTPTKLDYGFIHQANTVVKRYPESNNLMAAVAVGTLETSEGFAEVIPAAARVVSCLLGRSVFHQPGTMAEIVEINHDPRAAAVWLNTRIQISGIAGVNTNNISVFTHLADNGIMHVALVVEPDHDPEGDTAIWTAIEDLRLP</sequence>
<dbReference type="InterPro" id="IPR018929">
    <property type="entry name" value="DUF2510"/>
</dbReference>
<evidence type="ECO:0000313" key="4">
    <source>
        <dbReference type="Proteomes" id="UP000273044"/>
    </source>
</evidence>
<feature type="transmembrane region" description="Helical" evidence="2">
    <location>
        <begin position="58"/>
        <end position="77"/>
    </location>
</feature>
<protein>
    <submittedName>
        <fullName evidence="3">Protein of uncharacterized function (DUF2510)</fullName>
    </submittedName>
</protein>
<evidence type="ECO:0000256" key="2">
    <source>
        <dbReference type="SAM" id="Phobius"/>
    </source>
</evidence>
<feature type="region of interest" description="Disordered" evidence="1">
    <location>
        <begin position="83"/>
        <end position="154"/>
    </location>
</feature>
<name>A0A3N4D5D6_9ACTN</name>
<feature type="compositionally biased region" description="Low complexity" evidence="1">
    <location>
        <begin position="83"/>
        <end position="94"/>
    </location>
</feature>
<keyword evidence="2" id="KW-0812">Transmembrane</keyword>